<dbReference type="GeneID" id="34759186"/>
<dbReference type="Proteomes" id="UP000182057">
    <property type="component" value="Unassembled WGS sequence"/>
</dbReference>
<feature type="chain" id="PRO_5009841207" description="Lipoprotein" evidence="1">
    <location>
        <begin position="23"/>
        <end position="181"/>
    </location>
</feature>
<organism evidence="2 3">
    <name type="scientific">Tannerella forsythia</name>
    <name type="common">Bacteroides forsythus</name>
    <dbReference type="NCBI Taxonomy" id="28112"/>
    <lineage>
        <taxon>Bacteria</taxon>
        <taxon>Pseudomonadati</taxon>
        <taxon>Bacteroidota</taxon>
        <taxon>Bacteroidia</taxon>
        <taxon>Bacteroidales</taxon>
        <taxon>Tannerellaceae</taxon>
        <taxon>Tannerella</taxon>
    </lineage>
</organism>
<keyword evidence="1" id="KW-0732">Signal</keyword>
<evidence type="ECO:0008006" key="4">
    <source>
        <dbReference type="Google" id="ProtNLM"/>
    </source>
</evidence>
<sequence length="181" mass="20635" precursor="true">MKKILFLAAALLTMAACNNKSAEQQRAGQEENVEAHASEVPVYKLDSLLKVADRMVDQTVTVRGFVTHTCKHSGKRCFIVGDDPNTSFRVEAGGEIGGFNRELTGSELAITGIVRERRLTKEYIDQYEEEVNEKKHKEDGSAETCQAELNNINEMREWMKAHNKDYYSIYYMDGERYEVIE</sequence>
<name>A0A1D3URB8_TANFO</name>
<dbReference type="EMBL" id="FMMM01000067">
    <property type="protein sequence ID" value="SCQ22730.1"/>
    <property type="molecule type" value="Genomic_DNA"/>
</dbReference>
<protein>
    <recommendedName>
        <fullName evidence="4">Lipoprotein</fullName>
    </recommendedName>
</protein>
<accession>A0A1D3URB8</accession>
<evidence type="ECO:0000256" key="1">
    <source>
        <dbReference type="SAM" id="SignalP"/>
    </source>
</evidence>
<feature type="signal peptide" evidence="1">
    <location>
        <begin position="1"/>
        <end position="22"/>
    </location>
</feature>
<reference evidence="2 3" key="1">
    <citation type="submission" date="2016-09" db="EMBL/GenBank/DDBJ databases">
        <authorList>
            <person name="Capua I."/>
            <person name="De Benedictis P."/>
            <person name="Joannis T."/>
            <person name="Lombin L.H."/>
            <person name="Cattoli G."/>
        </authorList>
    </citation>
    <scope>NUCLEOTIDE SEQUENCE [LARGE SCALE GENOMIC DNA]</scope>
    <source>
        <strain evidence="2 3">UB20</strain>
    </source>
</reference>
<dbReference type="RefSeq" id="WP_014225414.1">
    <property type="nucleotide sequence ID" value="NZ_CAJPTF010000061.1"/>
</dbReference>
<dbReference type="AlphaFoldDB" id="A0A1D3URB8"/>
<dbReference type="OMA" id="YLQNWEA"/>
<evidence type="ECO:0000313" key="3">
    <source>
        <dbReference type="Proteomes" id="UP000182057"/>
    </source>
</evidence>
<gene>
    <name evidence="2" type="ORF">TFUB20_01810</name>
</gene>
<proteinExistence type="predicted"/>
<evidence type="ECO:0000313" key="2">
    <source>
        <dbReference type="EMBL" id="SCQ22730.1"/>
    </source>
</evidence>
<dbReference type="OrthoDB" id="1118652at2"/>
<dbReference type="PROSITE" id="PS51257">
    <property type="entry name" value="PROKAR_LIPOPROTEIN"/>
    <property type="match status" value="1"/>
</dbReference>